<sequence length="67" mass="7636">MYRITGILLDSIGTILIAYMTLQVHHRVKEEHKIDQKVFVTMKREQFLGILGILLVAIGTILEVISD</sequence>
<accession>A0A2H0BG22</accession>
<keyword evidence="1" id="KW-0812">Transmembrane</keyword>
<keyword evidence="1" id="KW-0472">Membrane</keyword>
<evidence type="ECO:0000313" key="2">
    <source>
        <dbReference type="EMBL" id="PIP56601.1"/>
    </source>
</evidence>
<proteinExistence type="predicted"/>
<feature type="transmembrane region" description="Helical" evidence="1">
    <location>
        <begin position="6"/>
        <end position="26"/>
    </location>
</feature>
<dbReference type="AlphaFoldDB" id="A0A2H0BG22"/>
<feature type="transmembrane region" description="Helical" evidence="1">
    <location>
        <begin position="47"/>
        <end position="65"/>
    </location>
</feature>
<gene>
    <name evidence="2" type="ORF">COX05_02200</name>
</gene>
<dbReference type="EMBL" id="PCSU01000034">
    <property type="protein sequence ID" value="PIP56601.1"/>
    <property type="molecule type" value="Genomic_DNA"/>
</dbReference>
<keyword evidence="1" id="KW-1133">Transmembrane helix</keyword>
<evidence type="ECO:0000256" key="1">
    <source>
        <dbReference type="SAM" id="Phobius"/>
    </source>
</evidence>
<protein>
    <submittedName>
        <fullName evidence="2">Uncharacterized protein</fullName>
    </submittedName>
</protein>
<name>A0A2H0BG22_UNCKA</name>
<organism evidence="2 3">
    <name type="scientific">candidate division WWE3 bacterium CG22_combo_CG10-13_8_21_14_all_39_12</name>
    <dbReference type="NCBI Taxonomy" id="1975094"/>
    <lineage>
        <taxon>Bacteria</taxon>
        <taxon>Katanobacteria</taxon>
    </lineage>
</organism>
<dbReference type="Proteomes" id="UP000228495">
    <property type="component" value="Unassembled WGS sequence"/>
</dbReference>
<reference evidence="2 3" key="1">
    <citation type="submission" date="2017-09" db="EMBL/GenBank/DDBJ databases">
        <title>Depth-based differentiation of microbial function through sediment-hosted aquifers and enrichment of novel symbionts in the deep terrestrial subsurface.</title>
        <authorList>
            <person name="Probst A.J."/>
            <person name="Ladd B."/>
            <person name="Jarett J.K."/>
            <person name="Geller-Mcgrath D.E."/>
            <person name="Sieber C.M."/>
            <person name="Emerson J.B."/>
            <person name="Anantharaman K."/>
            <person name="Thomas B.C."/>
            <person name="Malmstrom R."/>
            <person name="Stieglmeier M."/>
            <person name="Klingl A."/>
            <person name="Woyke T."/>
            <person name="Ryan C.M."/>
            <person name="Banfield J.F."/>
        </authorList>
    </citation>
    <scope>NUCLEOTIDE SEQUENCE [LARGE SCALE GENOMIC DNA]</scope>
    <source>
        <strain evidence="2">CG22_combo_CG10-13_8_21_14_all_39_12</strain>
    </source>
</reference>
<evidence type="ECO:0000313" key="3">
    <source>
        <dbReference type="Proteomes" id="UP000228495"/>
    </source>
</evidence>
<comment type="caution">
    <text evidence="2">The sequence shown here is derived from an EMBL/GenBank/DDBJ whole genome shotgun (WGS) entry which is preliminary data.</text>
</comment>